<reference evidence="1 2" key="1">
    <citation type="journal article" date="2016" name="Nat. Commun.">
        <title>Thousands of microbial genomes shed light on interconnected biogeochemical processes in an aquifer system.</title>
        <authorList>
            <person name="Anantharaman K."/>
            <person name="Brown C.T."/>
            <person name="Hug L.A."/>
            <person name="Sharon I."/>
            <person name="Castelle C.J."/>
            <person name="Probst A.J."/>
            <person name="Thomas B.C."/>
            <person name="Singh A."/>
            <person name="Wilkins M.J."/>
            <person name="Karaoz U."/>
            <person name="Brodie E.L."/>
            <person name="Williams K.H."/>
            <person name="Hubbard S.S."/>
            <person name="Banfield J.F."/>
        </authorList>
    </citation>
    <scope>NUCLEOTIDE SEQUENCE [LARGE SCALE GENOMIC DNA]</scope>
</reference>
<sequence length="199" mass="22894">MAITKQAADELMKKYSGEVRGVAILTDAEFVRKKWGVEGLNKIKAVASDLGYPIEYEKIKALAWYPLALRMLSLFIITDTFNMSGEQVEEMGYTAPKFSFLMKWLVKYFASTKMTIDQAPSVWRKHYTIGSLETQYNEGDNFALVQVKGLAFPEMGIKYLQGYFRRVTEFSVGKPVYCELTETPGEESKYYAFKAWWDK</sequence>
<proteinExistence type="predicted"/>
<dbReference type="Proteomes" id="UP000178602">
    <property type="component" value="Unassembled WGS sequence"/>
</dbReference>
<organism evidence="1 2">
    <name type="scientific">candidate division WOR-1 bacterium RIFOXYC12_FULL_54_18</name>
    <dbReference type="NCBI Taxonomy" id="1802584"/>
    <lineage>
        <taxon>Bacteria</taxon>
        <taxon>Bacillati</taxon>
        <taxon>Saganbacteria</taxon>
    </lineage>
</organism>
<dbReference type="EMBL" id="MEUG01000001">
    <property type="protein sequence ID" value="OGC28676.1"/>
    <property type="molecule type" value="Genomic_DNA"/>
</dbReference>
<accession>A0A1F4T7R1</accession>
<gene>
    <name evidence="1" type="ORF">A3K49_06950</name>
</gene>
<dbReference type="AlphaFoldDB" id="A0A1F4T7R1"/>
<evidence type="ECO:0000313" key="2">
    <source>
        <dbReference type="Proteomes" id="UP000178602"/>
    </source>
</evidence>
<protein>
    <submittedName>
        <fullName evidence="1">Uncharacterized protein</fullName>
    </submittedName>
</protein>
<comment type="caution">
    <text evidence="1">The sequence shown here is derived from an EMBL/GenBank/DDBJ whole genome shotgun (WGS) entry which is preliminary data.</text>
</comment>
<name>A0A1F4T7R1_UNCSA</name>
<evidence type="ECO:0000313" key="1">
    <source>
        <dbReference type="EMBL" id="OGC28676.1"/>
    </source>
</evidence>